<name>A0A915KJR5_ROMCU</name>
<proteinExistence type="predicted"/>
<evidence type="ECO:0000313" key="2">
    <source>
        <dbReference type="WBParaSite" id="nRc.2.0.1.t38667-RA"/>
    </source>
</evidence>
<evidence type="ECO:0000313" key="1">
    <source>
        <dbReference type="Proteomes" id="UP000887565"/>
    </source>
</evidence>
<dbReference type="WBParaSite" id="nRc.2.0.1.t38667-RA">
    <property type="protein sequence ID" value="nRc.2.0.1.t38667-RA"/>
    <property type="gene ID" value="nRc.2.0.1.g38667"/>
</dbReference>
<accession>A0A915KJR5</accession>
<keyword evidence="1" id="KW-1185">Reference proteome</keyword>
<sequence>MGPKFKLMLSQYNILCHKAPKIHGGKYNANLGHELLVKSYGDAENFEFINITDRKYYCLTKE</sequence>
<reference evidence="2" key="1">
    <citation type="submission" date="2022-11" db="UniProtKB">
        <authorList>
            <consortium name="WormBaseParasite"/>
        </authorList>
    </citation>
    <scope>IDENTIFICATION</scope>
</reference>
<protein>
    <submittedName>
        <fullName evidence="2">Uncharacterized protein</fullName>
    </submittedName>
</protein>
<organism evidence="1 2">
    <name type="scientific">Romanomermis culicivorax</name>
    <name type="common">Nematode worm</name>
    <dbReference type="NCBI Taxonomy" id="13658"/>
    <lineage>
        <taxon>Eukaryota</taxon>
        <taxon>Metazoa</taxon>
        <taxon>Ecdysozoa</taxon>
        <taxon>Nematoda</taxon>
        <taxon>Enoplea</taxon>
        <taxon>Dorylaimia</taxon>
        <taxon>Mermithida</taxon>
        <taxon>Mermithoidea</taxon>
        <taxon>Mermithidae</taxon>
        <taxon>Romanomermis</taxon>
    </lineage>
</organism>
<dbReference type="AlphaFoldDB" id="A0A915KJR5"/>
<dbReference type="Proteomes" id="UP000887565">
    <property type="component" value="Unplaced"/>
</dbReference>